<dbReference type="PaxDb" id="4113-PGSC0003DMT400091312"/>
<dbReference type="HOGENOM" id="CLU_2487774_0_0_1"/>
<proteinExistence type="predicted"/>
<sequence>MEILDTDILAHYDVPPATTEDKEETVFEGLTDLEETMVHSVVQTSLRDTIMAGSSAATVVETPGTDAQLQSVTLGIDAPTDRVTKQT</sequence>
<evidence type="ECO:0000313" key="2">
    <source>
        <dbReference type="Proteomes" id="UP000011115"/>
    </source>
</evidence>
<evidence type="ECO:0008006" key="3">
    <source>
        <dbReference type="Google" id="ProtNLM"/>
    </source>
</evidence>
<dbReference type="Proteomes" id="UP000011115">
    <property type="component" value="Unassembled WGS sequence"/>
</dbReference>
<dbReference type="EnsemblPlants" id="PGSC0003DMT400091312">
    <property type="protein sequence ID" value="PGSC0003DMT400091312"/>
    <property type="gene ID" value="PGSC0003DMG400040883"/>
</dbReference>
<dbReference type="InParanoid" id="M1DMB6"/>
<keyword evidence="2" id="KW-1185">Reference proteome</keyword>
<dbReference type="AlphaFoldDB" id="M1DMB6"/>
<organism evidence="1 2">
    <name type="scientific">Solanum tuberosum</name>
    <name type="common">Potato</name>
    <dbReference type="NCBI Taxonomy" id="4113"/>
    <lineage>
        <taxon>Eukaryota</taxon>
        <taxon>Viridiplantae</taxon>
        <taxon>Streptophyta</taxon>
        <taxon>Embryophyta</taxon>
        <taxon>Tracheophyta</taxon>
        <taxon>Spermatophyta</taxon>
        <taxon>Magnoliopsida</taxon>
        <taxon>eudicotyledons</taxon>
        <taxon>Gunneridae</taxon>
        <taxon>Pentapetalae</taxon>
        <taxon>asterids</taxon>
        <taxon>lamiids</taxon>
        <taxon>Solanales</taxon>
        <taxon>Solanaceae</taxon>
        <taxon>Solanoideae</taxon>
        <taxon>Solaneae</taxon>
        <taxon>Solanum</taxon>
    </lineage>
</organism>
<name>M1DMB6_SOLTU</name>
<reference evidence="1" key="2">
    <citation type="submission" date="2015-06" db="UniProtKB">
        <authorList>
            <consortium name="EnsemblPlants"/>
        </authorList>
    </citation>
    <scope>IDENTIFICATION</scope>
    <source>
        <strain evidence="1">DM1-3 516 R44</strain>
    </source>
</reference>
<dbReference type="Gramene" id="PGSC0003DMT400091312">
    <property type="protein sequence ID" value="PGSC0003DMT400091312"/>
    <property type="gene ID" value="PGSC0003DMG400040883"/>
</dbReference>
<evidence type="ECO:0000313" key="1">
    <source>
        <dbReference type="EnsemblPlants" id="PGSC0003DMT400091312"/>
    </source>
</evidence>
<accession>M1DMB6</accession>
<reference evidence="2" key="1">
    <citation type="journal article" date="2011" name="Nature">
        <title>Genome sequence and analysis of the tuber crop potato.</title>
        <authorList>
            <consortium name="The Potato Genome Sequencing Consortium"/>
        </authorList>
    </citation>
    <scope>NUCLEOTIDE SEQUENCE [LARGE SCALE GENOMIC DNA]</scope>
    <source>
        <strain evidence="2">cv. DM1-3 516 R44</strain>
    </source>
</reference>
<protein>
    <recommendedName>
        <fullName evidence="3">Polyprotein protein</fullName>
    </recommendedName>
</protein>